<dbReference type="Pfam" id="PF25564">
    <property type="entry name" value="DUF7933"/>
    <property type="match status" value="1"/>
</dbReference>
<feature type="domain" description="DUF11" evidence="1">
    <location>
        <begin position="473"/>
        <end position="568"/>
    </location>
</feature>
<evidence type="ECO:0000313" key="3">
    <source>
        <dbReference type="EMBL" id="ALN59801.1"/>
    </source>
</evidence>
<evidence type="ECO:0000259" key="1">
    <source>
        <dbReference type="Pfam" id="PF01345"/>
    </source>
</evidence>
<gene>
    <name evidence="3" type="ORF">GLE_4460</name>
</gene>
<dbReference type="InterPro" id="IPR001434">
    <property type="entry name" value="OmcB-like_DUF11"/>
</dbReference>
<evidence type="ECO:0000259" key="2">
    <source>
        <dbReference type="Pfam" id="PF25564"/>
    </source>
</evidence>
<organism evidence="3 4">
    <name type="scientific">Lysobacter enzymogenes</name>
    <dbReference type="NCBI Taxonomy" id="69"/>
    <lineage>
        <taxon>Bacteria</taxon>
        <taxon>Pseudomonadati</taxon>
        <taxon>Pseudomonadota</taxon>
        <taxon>Gammaproteobacteria</taxon>
        <taxon>Lysobacterales</taxon>
        <taxon>Lysobacteraceae</taxon>
        <taxon>Lysobacter</taxon>
    </lineage>
</organism>
<accession>A0A0S2DN07</accession>
<dbReference type="EMBL" id="CP013140">
    <property type="protein sequence ID" value="ALN59801.1"/>
    <property type="molecule type" value="Genomic_DNA"/>
</dbReference>
<dbReference type="Pfam" id="PF01345">
    <property type="entry name" value="DUF11"/>
    <property type="match status" value="1"/>
</dbReference>
<dbReference type="OrthoDB" id="6013439at2"/>
<name>A0A0S2DN07_LYSEN</name>
<protein>
    <submittedName>
        <fullName evidence="3">Uncharacterized protein</fullName>
    </submittedName>
</protein>
<dbReference type="InterPro" id="IPR057693">
    <property type="entry name" value="DUF7933"/>
</dbReference>
<dbReference type="KEGG" id="lez:GLE_4460"/>
<dbReference type="AlphaFoldDB" id="A0A0S2DN07"/>
<dbReference type="PATRIC" id="fig|69.6.peg.4397"/>
<dbReference type="Proteomes" id="UP000061569">
    <property type="component" value="Chromosome"/>
</dbReference>
<proteinExistence type="predicted"/>
<evidence type="ECO:0000313" key="4">
    <source>
        <dbReference type="Proteomes" id="UP000061569"/>
    </source>
</evidence>
<sequence length="696" mass="70117">MNRSTHFGRKAGALLCALALAFAGPVLASGANFQQIANSGGGVAANGSDGLRVTWGSNSQFQVRLGNVNQVYSTNGTPVSGTMYNSVMLRVDQGASGVRLYHNSDWTTGTPYLRFTQVSQSAFTGTGTYANPYEWTTTLRPSGDTGITMTIRDRYVTPEAWFTRRITLSGMPTSGTTIKLYQNIDTYLQGGDNGPGFSRTSPGNTSGRPDLVGVAKGSQFEALWWEPSSGTPNWDRYFSGDYRFPQLQACNGNNTNSATCAAGSGNLTNVIDTNAGTDNGIAVQWTVPSGASNFVAEYRVTFALTSVDLAKRFAPATINAGGVSTLTFELTNKSTNSTNSINFRDTLPANVVVAPTPNVRTSCPSGGALGTSLPSGMSVTAVAGSGSITVAGASLNGATGNGAQRACQIAVDVTSATVGIHHNTNANIDNTNNLVNLVGDETLTVVQPQLTASKSVVGALAAGQTGAAGDGYFNIGVQNSGSGATSGAIAIADTLPAGFSLVSASSAQGAVNCGTLPATGTVTCSFTPTAPIAAGDSASVRLNVAIAATATGSPVNHVGVAGGGDPDPLPACPAAGNAQCAQTPSPIAVNVSLSLIKTEDPVSSTYTPGTSTVYTLSACNATGPAVANGATLSDPLPNGARLSGPWSCTGTGNGTCPSGGGAAGDAAVNIAGLVLPVGGCINVRVPVQFNPNPSAY</sequence>
<reference evidence="3 4" key="1">
    <citation type="submission" date="2015-11" db="EMBL/GenBank/DDBJ databases">
        <title>Genome sequences of Lysobacter enzymogenes strain C3 and Lysobacter antibioticus ATCC 29479.</title>
        <authorList>
            <person name="Kobayashi D.Y."/>
        </authorList>
    </citation>
    <scope>NUCLEOTIDE SEQUENCE [LARGE SCALE GENOMIC DNA]</scope>
    <source>
        <strain evidence="3 4">C3</strain>
    </source>
</reference>
<dbReference type="STRING" id="69.GLE_4460"/>
<feature type="domain" description="DUF7933" evidence="2">
    <location>
        <begin position="309"/>
        <end position="445"/>
    </location>
</feature>